<evidence type="ECO:0000256" key="2">
    <source>
        <dbReference type="SAM" id="Phobius"/>
    </source>
</evidence>
<reference evidence="4 5" key="1">
    <citation type="submission" date="2016-02" db="EMBL/GenBank/DDBJ databases">
        <authorList>
            <person name="Wen L."/>
            <person name="He K."/>
            <person name="Yang H."/>
        </authorList>
    </citation>
    <scope>NUCLEOTIDE SEQUENCE [LARGE SCALE GENOMIC DNA]</scope>
    <source>
        <strain evidence="4 5">CV41</strain>
    </source>
</reference>
<feature type="compositionally biased region" description="Low complexity" evidence="1">
    <location>
        <begin position="262"/>
        <end position="272"/>
    </location>
</feature>
<evidence type="ECO:0008006" key="6">
    <source>
        <dbReference type="Google" id="ProtNLM"/>
    </source>
</evidence>
<accession>A0A139SIV8</accession>
<evidence type="ECO:0000256" key="1">
    <source>
        <dbReference type="SAM" id="MobiDB-lite"/>
    </source>
</evidence>
<feature type="chain" id="PRO_5007299285" description="Tetratricopeptide repeat-like domain-containing protein" evidence="3">
    <location>
        <begin position="21"/>
        <end position="285"/>
    </location>
</feature>
<name>A0A139SIV8_9BACT</name>
<organism evidence="4 5">
    <name type="scientific">Cephaloticoccus capnophilus</name>
    <dbReference type="NCBI Taxonomy" id="1548208"/>
    <lineage>
        <taxon>Bacteria</taxon>
        <taxon>Pseudomonadati</taxon>
        <taxon>Verrucomicrobiota</taxon>
        <taxon>Opitutia</taxon>
        <taxon>Opitutales</taxon>
        <taxon>Opitutaceae</taxon>
        <taxon>Cephaloticoccus</taxon>
    </lineage>
</organism>
<evidence type="ECO:0000313" key="5">
    <source>
        <dbReference type="Proteomes" id="UP000071392"/>
    </source>
</evidence>
<proteinExistence type="predicted"/>
<keyword evidence="5" id="KW-1185">Reference proteome</keyword>
<dbReference type="EMBL" id="LSZP01000056">
    <property type="protein sequence ID" value="KXU34410.1"/>
    <property type="molecule type" value="Genomic_DNA"/>
</dbReference>
<feature type="transmembrane region" description="Helical" evidence="2">
    <location>
        <begin position="54"/>
        <end position="77"/>
    </location>
</feature>
<feature type="region of interest" description="Disordered" evidence="1">
    <location>
        <begin position="262"/>
        <end position="285"/>
    </location>
</feature>
<keyword evidence="2" id="KW-1133">Transmembrane helix</keyword>
<dbReference type="Proteomes" id="UP000071392">
    <property type="component" value="Unassembled WGS sequence"/>
</dbReference>
<dbReference type="AlphaFoldDB" id="A0A139SIV8"/>
<gene>
    <name evidence="4" type="ORF">AXK12_00395</name>
</gene>
<protein>
    <recommendedName>
        <fullName evidence="6">Tetratricopeptide repeat-like domain-containing protein</fullName>
    </recommendedName>
</protein>
<keyword evidence="3" id="KW-0732">Signal</keyword>
<sequence>MAAFRSGVFPFLMSSPEKSAAAAVAPTAPASENAPASPSFEEKLNGFWAKNRKLVFLLCAVVVVVIVAREVSVLSAAQSRERLAQSYATAAATPEGLRQFAQDNAGLQLGGVAWLQVADAAYEADKFSDAASAYEQSLKGLARGSTLANRAALGLAVSQLKGGSEAQGKAALAALADSPSVSVAVRAEAAYHLALSAHVAGEQEAFAQRATQLAQIDPASLWNQRLLSLQVTRSMSGASAGATSASPSVSILPAALLRPAAQSEAGESAPAEEPSEPVIKFNLGN</sequence>
<keyword evidence="2" id="KW-0812">Transmembrane</keyword>
<comment type="caution">
    <text evidence="4">The sequence shown here is derived from an EMBL/GenBank/DDBJ whole genome shotgun (WGS) entry which is preliminary data.</text>
</comment>
<evidence type="ECO:0000313" key="4">
    <source>
        <dbReference type="EMBL" id="KXU34410.1"/>
    </source>
</evidence>
<feature type="signal peptide" evidence="3">
    <location>
        <begin position="1"/>
        <end position="20"/>
    </location>
</feature>
<keyword evidence="2" id="KW-0472">Membrane</keyword>
<dbReference type="STRING" id="1548208.AXK12_00395"/>
<evidence type="ECO:0000256" key="3">
    <source>
        <dbReference type="SAM" id="SignalP"/>
    </source>
</evidence>